<evidence type="ECO:0000256" key="1">
    <source>
        <dbReference type="SAM" id="MobiDB-lite"/>
    </source>
</evidence>
<dbReference type="EMBL" id="SLWL01000004">
    <property type="protein sequence ID" value="TCO14138.1"/>
    <property type="molecule type" value="Genomic_DNA"/>
</dbReference>
<name>A0A4V2RXI6_9HYPH</name>
<sequence>MRLLKCIICIAIVYALSPVNGLTERETLDGLAKAAIAAQSTLPEARKAAAIAAAGGAEQAGLLHWLIQALSPAPLSSAKSVPPQGKDEAGRKENARL</sequence>
<dbReference type="Proteomes" id="UP000294881">
    <property type="component" value="Unassembled WGS sequence"/>
</dbReference>
<comment type="caution">
    <text evidence="2">The sequence shown here is derived from an EMBL/GenBank/DDBJ whole genome shotgun (WGS) entry which is preliminary data.</text>
</comment>
<feature type="region of interest" description="Disordered" evidence="1">
    <location>
        <begin position="75"/>
        <end position="97"/>
    </location>
</feature>
<accession>A0A4V2RXI6</accession>
<reference evidence="2 3" key="1">
    <citation type="submission" date="2019-03" db="EMBL/GenBank/DDBJ databases">
        <title>Genomic Encyclopedia of Type Strains, Phase IV (KMG-IV): sequencing the most valuable type-strain genomes for metagenomic binning, comparative biology and taxonomic classification.</title>
        <authorList>
            <person name="Goeker M."/>
        </authorList>
    </citation>
    <scope>NUCLEOTIDE SEQUENCE [LARGE SCALE GENOMIC DNA]</scope>
    <source>
        <strain evidence="2 3">DSM 22958</strain>
    </source>
</reference>
<dbReference type="AlphaFoldDB" id="A0A4V2RXI6"/>
<proteinExistence type="predicted"/>
<dbReference type="RefSeq" id="WP_132004900.1">
    <property type="nucleotide sequence ID" value="NZ_JBHUNN010000002.1"/>
</dbReference>
<gene>
    <name evidence="2" type="ORF">EV666_10490</name>
</gene>
<organism evidence="2 3">
    <name type="scientific">Camelimonas lactis</name>
    <dbReference type="NCBI Taxonomy" id="659006"/>
    <lineage>
        <taxon>Bacteria</taxon>
        <taxon>Pseudomonadati</taxon>
        <taxon>Pseudomonadota</taxon>
        <taxon>Alphaproteobacteria</taxon>
        <taxon>Hyphomicrobiales</taxon>
        <taxon>Chelatococcaceae</taxon>
        <taxon>Camelimonas</taxon>
    </lineage>
</organism>
<evidence type="ECO:0000313" key="3">
    <source>
        <dbReference type="Proteomes" id="UP000294881"/>
    </source>
</evidence>
<protein>
    <submittedName>
        <fullName evidence="2">Uncharacterized protein</fullName>
    </submittedName>
</protein>
<evidence type="ECO:0000313" key="2">
    <source>
        <dbReference type="EMBL" id="TCO14138.1"/>
    </source>
</evidence>
<feature type="compositionally biased region" description="Basic and acidic residues" evidence="1">
    <location>
        <begin position="85"/>
        <end position="97"/>
    </location>
</feature>
<keyword evidence="3" id="KW-1185">Reference proteome</keyword>